<keyword evidence="3" id="KW-1185">Reference proteome</keyword>
<keyword evidence="1" id="KW-0812">Transmembrane</keyword>
<keyword evidence="1" id="KW-1133">Transmembrane helix</keyword>
<feature type="transmembrane region" description="Helical" evidence="1">
    <location>
        <begin position="343"/>
        <end position="361"/>
    </location>
</feature>
<feature type="transmembrane region" description="Helical" evidence="1">
    <location>
        <begin position="367"/>
        <end position="384"/>
    </location>
</feature>
<dbReference type="EMBL" id="JBHSQS010000022">
    <property type="protein sequence ID" value="MFC5926854.1"/>
    <property type="molecule type" value="Genomic_DNA"/>
</dbReference>
<keyword evidence="1" id="KW-0472">Membrane</keyword>
<feature type="transmembrane region" description="Helical" evidence="1">
    <location>
        <begin position="80"/>
        <end position="99"/>
    </location>
</feature>
<feature type="transmembrane region" description="Helical" evidence="1">
    <location>
        <begin position="21"/>
        <end position="41"/>
    </location>
</feature>
<dbReference type="PANTHER" id="PTHR36840">
    <property type="entry name" value="BLL5714 PROTEIN"/>
    <property type="match status" value="1"/>
</dbReference>
<evidence type="ECO:0000313" key="2">
    <source>
        <dbReference type="EMBL" id="MFC5926854.1"/>
    </source>
</evidence>
<feature type="transmembrane region" description="Helical" evidence="1">
    <location>
        <begin position="111"/>
        <end position="134"/>
    </location>
</feature>
<sequence length="403" mass="43516">MRGILDVRPVPAADTHRTTMFEIFFDLVFVFALTRVITFMADTPSALTLAQGLLLLVLLLYSWGPYTWVGNLVRPDVGPARAATLVAMAAIFVAALVLPDAWRQGPELFDAPFTLALAYVVGRAVQLVVLFWVSSTNPPLRSTLRFFSVPVTVAWIPLIVGALLGGTAQTVLWTVAFLVDIGGARIASSFRPWQLRSVDHFTERFGLVLIIALGESLISAGAGSSDAGPVGVGLAAALLGLTSTVCLWWLYFDRLAPAARQAITNVPGERRADVAGDAYGLGHSPLIIGAIYVALGIEEVLDQLTDESPHAERLGWTAATALFGGTALYLLSRLVFRRITVRAVYPTQVVAALLPLVLLPVGRSLPALAALALLTVFLIGVTWYERRMDRRDDPIDPTRPLRP</sequence>
<feature type="transmembrane region" description="Helical" evidence="1">
    <location>
        <begin position="272"/>
        <end position="294"/>
    </location>
</feature>
<dbReference type="Pfam" id="PF06772">
    <property type="entry name" value="LtrA"/>
    <property type="match status" value="1"/>
</dbReference>
<feature type="transmembrane region" description="Helical" evidence="1">
    <location>
        <begin position="146"/>
        <end position="165"/>
    </location>
</feature>
<name>A0ABW1HB36_9ACTN</name>
<reference evidence="3" key="1">
    <citation type="journal article" date="2019" name="Int. J. Syst. Evol. Microbiol.">
        <title>The Global Catalogue of Microorganisms (GCM) 10K type strain sequencing project: providing services to taxonomists for standard genome sequencing and annotation.</title>
        <authorList>
            <consortium name="The Broad Institute Genomics Platform"/>
            <consortium name="The Broad Institute Genome Sequencing Center for Infectious Disease"/>
            <person name="Wu L."/>
            <person name="Ma J."/>
        </authorList>
    </citation>
    <scope>NUCLEOTIDE SEQUENCE [LARGE SCALE GENOMIC DNA]</scope>
    <source>
        <strain evidence="3">CGMCC 4.7144</strain>
    </source>
</reference>
<feature type="transmembrane region" description="Helical" evidence="1">
    <location>
        <begin position="230"/>
        <end position="251"/>
    </location>
</feature>
<feature type="transmembrane region" description="Helical" evidence="1">
    <location>
        <begin position="314"/>
        <end position="331"/>
    </location>
</feature>
<dbReference type="PANTHER" id="PTHR36840:SF1">
    <property type="entry name" value="BLL5714 PROTEIN"/>
    <property type="match status" value="1"/>
</dbReference>
<gene>
    <name evidence="2" type="ORF">ACFQGL_26295</name>
</gene>
<accession>A0ABW1HB36</accession>
<proteinExistence type="predicted"/>
<feature type="transmembrane region" description="Helical" evidence="1">
    <location>
        <begin position="47"/>
        <end position="68"/>
    </location>
</feature>
<dbReference type="InterPro" id="IPR010640">
    <property type="entry name" value="Low_temperature_requirement_A"/>
</dbReference>
<dbReference type="Proteomes" id="UP001596226">
    <property type="component" value="Unassembled WGS sequence"/>
</dbReference>
<comment type="caution">
    <text evidence="2">The sequence shown here is derived from an EMBL/GenBank/DDBJ whole genome shotgun (WGS) entry which is preliminary data.</text>
</comment>
<evidence type="ECO:0000256" key="1">
    <source>
        <dbReference type="SAM" id="Phobius"/>
    </source>
</evidence>
<dbReference type="RefSeq" id="WP_377515139.1">
    <property type="nucleotide sequence ID" value="NZ_JBHSQS010000022.1"/>
</dbReference>
<protein>
    <submittedName>
        <fullName evidence="2">Low temperature requirement protein A</fullName>
    </submittedName>
</protein>
<evidence type="ECO:0000313" key="3">
    <source>
        <dbReference type="Proteomes" id="UP001596226"/>
    </source>
</evidence>
<organism evidence="2 3">
    <name type="scientific">Micromonospora vulcania</name>
    <dbReference type="NCBI Taxonomy" id="1441873"/>
    <lineage>
        <taxon>Bacteria</taxon>
        <taxon>Bacillati</taxon>
        <taxon>Actinomycetota</taxon>
        <taxon>Actinomycetes</taxon>
        <taxon>Micromonosporales</taxon>
        <taxon>Micromonosporaceae</taxon>
        <taxon>Micromonospora</taxon>
    </lineage>
</organism>